<feature type="compositionally biased region" description="Basic and acidic residues" evidence="1">
    <location>
        <begin position="379"/>
        <end position="396"/>
    </location>
</feature>
<dbReference type="AlphaFoldDB" id="A0A2V1AWU2"/>
<reference evidence="2 3" key="1">
    <citation type="submission" date="2017-12" db="EMBL/GenBank/DDBJ databases">
        <title>Genome Sequence of a Multidrug-Resistant Candida haemulonii Isolate from a Patient with Chronic Leg Ulcers in Israel.</title>
        <authorList>
            <person name="Chow N.A."/>
            <person name="Gade L."/>
            <person name="Batra D."/>
            <person name="Rowe L.A."/>
            <person name="Ben-Ami R."/>
            <person name="Loparev V.N."/>
            <person name="Litvintseva A.P."/>
        </authorList>
    </citation>
    <scope>NUCLEOTIDE SEQUENCE [LARGE SCALE GENOMIC DNA]</scope>
    <source>
        <strain evidence="2 3">B11899</strain>
    </source>
</reference>
<dbReference type="OrthoDB" id="4083233at2759"/>
<protein>
    <submittedName>
        <fullName evidence="2">Uncharacterized protein</fullName>
    </submittedName>
</protein>
<accession>A0A2V1AWU2</accession>
<evidence type="ECO:0000313" key="2">
    <source>
        <dbReference type="EMBL" id="PVH22264.1"/>
    </source>
</evidence>
<gene>
    <name evidence="2" type="ORF">CXQ85_005291</name>
</gene>
<name>A0A2V1AWU2_9ASCO</name>
<dbReference type="RefSeq" id="XP_025343204.1">
    <property type="nucleotide sequence ID" value="XM_025488888.1"/>
</dbReference>
<evidence type="ECO:0000313" key="3">
    <source>
        <dbReference type="Proteomes" id="UP000244309"/>
    </source>
</evidence>
<feature type="compositionally biased region" description="Basic and acidic residues" evidence="1">
    <location>
        <begin position="1"/>
        <end position="14"/>
    </location>
</feature>
<dbReference type="Proteomes" id="UP000244309">
    <property type="component" value="Unassembled WGS sequence"/>
</dbReference>
<organism evidence="2 3">
    <name type="scientific">Candidozyma haemuli</name>
    <dbReference type="NCBI Taxonomy" id="45357"/>
    <lineage>
        <taxon>Eukaryota</taxon>
        <taxon>Fungi</taxon>
        <taxon>Dikarya</taxon>
        <taxon>Ascomycota</taxon>
        <taxon>Saccharomycotina</taxon>
        <taxon>Pichiomycetes</taxon>
        <taxon>Metschnikowiaceae</taxon>
        <taxon>Candidozyma</taxon>
    </lineage>
</organism>
<dbReference type="GeneID" id="37010621"/>
<dbReference type="VEuPathDB" id="FungiDB:CXQ85_005291"/>
<proteinExistence type="predicted"/>
<sequence length="396" mass="45281">MEHSEPVVKSETDNSHVATPPADVEDKPEVSVPENSTVQVPEGPFEPSTILDLPGMSSDKLAIIEGQLASEFASLSKDFVDARAARTDYLLKIIDKSISAAEKYDREWSKIYGKETKDIEKVIAAPEHYLLGLSREKYSDDNLNTVLSSIVAPRDLDDIAARNDQLPFAKYFKKISEPYEAQLNASRNHYDYQNSLINNNVERYQEIIWEQYLQDMLDRRSDLIDKTHQQLTQLYEEYYGVQGNRMAAKDWNFYYRSVVSTHEMGESDPNSQARLKRENIDSYYDIDNRYFKKNKIQLTKTKLDALDEWKEFEAQQRSRTIPQCEKAKVKLTTCEGLSQDEVDDDILALRSSRSHGNAVKSVETPNTKTVGDTSTSVNQEHELHSPVKKEATIPHA</sequence>
<comment type="caution">
    <text evidence="2">The sequence shown here is derived from an EMBL/GenBank/DDBJ whole genome shotgun (WGS) entry which is preliminary data.</text>
</comment>
<dbReference type="EMBL" id="PKFO01000007">
    <property type="protein sequence ID" value="PVH22264.1"/>
    <property type="molecule type" value="Genomic_DNA"/>
</dbReference>
<evidence type="ECO:0000256" key="1">
    <source>
        <dbReference type="SAM" id="MobiDB-lite"/>
    </source>
</evidence>
<dbReference type="STRING" id="45357.A0A2V1AWU2"/>
<feature type="region of interest" description="Disordered" evidence="1">
    <location>
        <begin position="1"/>
        <end position="45"/>
    </location>
</feature>
<keyword evidence="3" id="KW-1185">Reference proteome</keyword>
<feature type="region of interest" description="Disordered" evidence="1">
    <location>
        <begin position="354"/>
        <end position="396"/>
    </location>
</feature>
<feature type="compositionally biased region" description="Polar residues" evidence="1">
    <location>
        <begin position="363"/>
        <end position="378"/>
    </location>
</feature>